<gene>
    <name evidence="1" type="ORF">BGTH12_LOCUS1709</name>
</gene>
<organism evidence="1 2">
    <name type="scientific">Blumeria graminis f. sp. triticale</name>
    <dbReference type="NCBI Taxonomy" id="1689686"/>
    <lineage>
        <taxon>Eukaryota</taxon>
        <taxon>Fungi</taxon>
        <taxon>Dikarya</taxon>
        <taxon>Ascomycota</taxon>
        <taxon>Pezizomycotina</taxon>
        <taxon>Leotiomycetes</taxon>
        <taxon>Erysiphales</taxon>
        <taxon>Erysiphaceae</taxon>
        <taxon>Blumeria</taxon>
    </lineage>
</organism>
<name>A0A9W4DIP8_BLUGR</name>
<comment type="caution">
    <text evidence="1">The sequence shown here is derived from an EMBL/GenBank/DDBJ whole genome shotgun (WGS) entry which is preliminary data.</text>
</comment>
<protein>
    <submittedName>
        <fullName evidence="1">BgTH12-07528</fullName>
    </submittedName>
</protein>
<evidence type="ECO:0000313" key="1">
    <source>
        <dbReference type="EMBL" id="CAD6500351.1"/>
    </source>
</evidence>
<reference evidence="1" key="1">
    <citation type="submission" date="2020-10" db="EMBL/GenBank/DDBJ databases">
        <authorList>
            <person name="Muller C M."/>
        </authorList>
    </citation>
    <scope>NUCLEOTIDE SEQUENCE</scope>
    <source>
        <strain evidence="1">THUN-12</strain>
    </source>
</reference>
<evidence type="ECO:0000313" key="2">
    <source>
        <dbReference type="Proteomes" id="UP000683417"/>
    </source>
</evidence>
<dbReference type="AlphaFoldDB" id="A0A9W4DIP8"/>
<sequence>MKCIVAFLLINPPDSKVKDRLVITGNEMGSPHYGVYLLKSDRLFPIPNPDSHIYMTENHIDGPGTYVRAYCSERWSKNEIIAKITSGLEDITIDDENRIPEMSAIHEKCEEIIDKMIEKSSPEEPVKFSEILRHEDCSESAIVSLAFLDKFSVYGDYSNMFSRYSIDGRNVMADVALKIENIVLNGELFMERSVPPGQQFLAWHQGDLHIFIRTKEEKTWHLITDITCRFASGLYITKYVLHEDGPFLPLLNLIEDFVDQADKITLSNCSDNSVDCEDESPLQNFRRKIAEVKLGKLTPTRAEGNIGILSKPLSIVRWVDEKYM</sequence>
<dbReference type="Proteomes" id="UP000683417">
    <property type="component" value="Unassembled WGS sequence"/>
</dbReference>
<accession>A0A9W4DIP8</accession>
<dbReference type="EMBL" id="CAJHIT010000003">
    <property type="protein sequence ID" value="CAD6500351.1"/>
    <property type="molecule type" value="Genomic_DNA"/>
</dbReference>
<proteinExistence type="predicted"/>